<dbReference type="HAMAP" id="MF_00365">
    <property type="entry name" value="RecF"/>
    <property type="match status" value="1"/>
</dbReference>
<comment type="similarity">
    <text evidence="2 9 10">Belongs to the RecF family.</text>
</comment>
<evidence type="ECO:0000256" key="9">
    <source>
        <dbReference type="HAMAP-Rule" id="MF_00365"/>
    </source>
</evidence>
<evidence type="ECO:0000256" key="1">
    <source>
        <dbReference type="ARBA" id="ARBA00004496"/>
    </source>
</evidence>
<evidence type="ECO:0000256" key="10">
    <source>
        <dbReference type="RuleBase" id="RU000578"/>
    </source>
</evidence>
<dbReference type="GO" id="GO:0000731">
    <property type="term" value="P:DNA synthesis involved in DNA repair"/>
    <property type="evidence" value="ECO:0007669"/>
    <property type="project" value="TreeGrafter"/>
</dbReference>
<dbReference type="GO" id="GO:0006260">
    <property type="term" value="P:DNA replication"/>
    <property type="evidence" value="ECO:0007669"/>
    <property type="project" value="UniProtKB-UniRule"/>
</dbReference>
<evidence type="ECO:0000313" key="12">
    <source>
        <dbReference type="EMBL" id="PXW73814.1"/>
    </source>
</evidence>
<keyword evidence="7 9" id="KW-0067">ATP-binding</keyword>
<dbReference type="AlphaFoldDB" id="A0A2V3UY31"/>
<evidence type="ECO:0000313" key="13">
    <source>
        <dbReference type="Proteomes" id="UP000248014"/>
    </source>
</evidence>
<dbReference type="EMBL" id="QJJM01000009">
    <property type="protein sequence ID" value="PXW73814.1"/>
    <property type="molecule type" value="Genomic_DNA"/>
</dbReference>
<dbReference type="PROSITE" id="PS00618">
    <property type="entry name" value="RECF_2"/>
    <property type="match status" value="1"/>
</dbReference>
<evidence type="ECO:0000256" key="8">
    <source>
        <dbReference type="ARBA" id="ARBA00023125"/>
    </source>
</evidence>
<sequence>MALSSLSLTQFRNHEATRLQAGARFNVIWGDNGAGKTNILEAISLLAPGRGMRRAAIEQMARQQGPGGFTVAAALLGEDVRIGTGTASDSPSRRQVRVNGAAAAANNLADWLAVVWLTPAMDRLFLESAGGRRRFLDRLVLALHPAHARHAARYEAAMRERNRLLAAERPADPGWIDALEARMAEHGAAIALARADTLDALDLQIGALETGPFAQPSLALERKGPVEADALIAALRSGRSRDAAAGRALAGPHRDDLIVTMRQKGQAAALCSTGEQKAMLIAIILAHADLVAERRGSRLILLLDEVAAHLDPARRAALYEQLADRSGQVWMTGTDASLFDAVPLAGRADWCVSGGVVAAQARTISADQ</sequence>
<dbReference type="GO" id="GO:0003697">
    <property type="term" value="F:single-stranded DNA binding"/>
    <property type="evidence" value="ECO:0007669"/>
    <property type="project" value="UniProtKB-UniRule"/>
</dbReference>
<dbReference type="InterPro" id="IPR003395">
    <property type="entry name" value="RecF/RecN/SMC_N"/>
</dbReference>
<dbReference type="PROSITE" id="PS00617">
    <property type="entry name" value="RECF_1"/>
    <property type="match status" value="1"/>
</dbReference>
<dbReference type="GO" id="GO:0005737">
    <property type="term" value="C:cytoplasm"/>
    <property type="evidence" value="ECO:0007669"/>
    <property type="project" value="UniProtKB-SubCell"/>
</dbReference>
<evidence type="ECO:0000259" key="11">
    <source>
        <dbReference type="Pfam" id="PF02463"/>
    </source>
</evidence>
<dbReference type="PANTHER" id="PTHR32182:SF0">
    <property type="entry name" value="DNA REPLICATION AND REPAIR PROTEIN RECF"/>
    <property type="match status" value="1"/>
</dbReference>
<keyword evidence="9 10" id="KW-0742">SOS response</keyword>
<dbReference type="RefSeq" id="WP_110299338.1">
    <property type="nucleotide sequence ID" value="NZ_QJJM01000009.1"/>
</dbReference>
<evidence type="ECO:0000256" key="4">
    <source>
        <dbReference type="ARBA" id="ARBA00022490"/>
    </source>
</evidence>
<dbReference type="SUPFAM" id="SSF52540">
    <property type="entry name" value="P-loop containing nucleoside triphosphate hydrolases"/>
    <property type="match status" value="1"/>
</dbReference>
<keyword evidence="5 9" id="KW-0235">DNA replication</keyword>
<evidence type="ECO:0000256" key="5">
    <source>
        <dbReference type="ARBA" id="ARBA00022705"/>
    </source>
</evidence>
<evidence type="ECO:0000256" key="3">
    <source>
        <dbReference type="ARBA" id="ARBA00020170"/>
    </source>
</evidence>
<dbReference type="InterPro" id="IPR018078">
    <property type="entry name" value="DNA-binding_RecF_CS"/>
</dbReference>
<comment type="subcellular location">
    <subcellularLocation>
        <location evidence="1 9 10">Cytoplasm</location>
    </subcellularLocation>
</comment>
<dbReference type="InterPro" id="IPR001238">
    <property type="entry name" value="DNA-binding_RecF"/>
</dbReference>
<dbReference type="InterPro" id="IPR042174">
    <property type="entry name" value="RecF_2"/>
</dbReference>
<dbReference type="InterPro" id="IPR027417">
    <property type="entry name" value="P-loop_NTPase"/>
</dbReference>
<comment type="caution">
    <text evidence="12">The sequence shown here is derived from an EMBL/GenBank/DDBJ whole genome shotgun (WGS) entry which is preliminary data.</text>
</comment>
<accession>A0A2V3UY31</accession>
<comment type="function">
    <text evidence="9 10">The RecF protein is involved in DNA metabolism; it is required for DNA replication and normal SOS inducibility. RecF binds preferentially to single-stranded, linear DNA. It also seems to bind ATP.</text>
</comment>
<keyword evidence="9 10" id="KW-0234">DNA repair</keyword>
<evidence type="ECO:0000256" key="7">
    <source>
        <dbReference type="ARBA" id="ARBA00022840"/>
    </source>
</evidence>
<keyword evidence="4 9" id="KW-0963">Cytoplasm</keyword>
<dbReference type="Pfam" id="PF02463">
    <property type="entry name" value="SMC_N"/>
    <property type="match status" value="1"/>
</dbReference>
<gene>
    <name evidence="9" type="primary">recF</name>
    <name evidence="12" type="ORF">C7451_109101</name>
</gene>
<dbReference type="Gene3D" id="3.40.50.300">
    <property type="entry name" value="P-loop containing nucleotide triphosphate hydrolases"/>
    <property type="match status" value="1"/>
</dbReference>
<dbReference type="OrthoDB" id="9803889at2"/>
<evidence type="ECO:0000256" key="2">
    <source>
        <dbReference type="ARBA" id="ARBA00008016"/>
    </source>
</evidence>
<reference evidence="12 13" key="1">
    <citation type="submission" date="2018-05" db="EMBL/GenBank/DDBJ databases">
        <title>Genomic Encyclopedia of Type Strains, Phase IV (KMG-IV): sequencing the most valuable type-strain genomes for metagenomic binning, comparative biology and taxonomic classification.</title>
        <authorList>
            <person name="Goeker M."/>
        </authorList>
    </citation>
    <scope>NUCLEOTIDE SEQUENCE [LARGE SCALE GENOMIC DNA]</scope>
    <source>
        <strain evidence="12 13">DSM 3183</strain>
    </source>
</reference>
<feature type="domain" description="RecF/RecN/SMC N-terminal" evidence="11">
    <location>
        <begin position="3"/>
        <end position="333"/>
    </location>
</feature>
<protein>
    <recommendedName>
        <fullName evidence="3 9">DNA replication and repair protein RecF</fullName>
    </recommendedName>
</protein>
<dbReference type="GO" id="GO:0009432">
    <property type="term" value="P:SOS response"/>
    <property type="evidence" value="ECO:0007669"/>
    <property type="project" value="UniProtKB-UniRule"/>
</dbReference>
<dbReference type="GO" id="GO:0005524">
    <property type="term" value="F:ATP binding"/>
    <property type="evidence" value="ECO:0007669"/>
    <property type="project" value="UniProtKB-UniRule"/>
</dbReference>
<keyword evidence="8 9" id="KW-0238">DNA-binding</keyword>
<organism evidence="12 13">
    <name type="scientific">Blastomonas natatoria</name>
    <dbReference type="NCBI Taxonomy" id="34015"/>
    <lineage>
        <taxon>Bacteria</taxon>
        <taxon>Pseudomonadati</taxon>
        <taxon>Pseudomonadota</taxon>
        <taxon>Alphaproteobacteria</taxon>
        <taxon>Sphingomonadales</taxon>
        <taxon>Sphingomonadaceae</taxon>
        <taxon>Blastomonas</taxon>
    </lineage>
</organism>
<dbReference type="PANTHER" id="PTHR32182">
    <property type="entry name" value="DNA REPLICATION AND REPAIR PROTEIN RECF"/>
    <property type="match status" value="1"/>
</dbReference>
<feature type="binding site" evidence="9">
    <location>
        <begin position="30"/>
        <end position="37"/>
    </location>
    <ligand>
        <name>ATP</name>
        <dbReference type="ChEBI" id="CHEBI:30616"/>
    </ligand>
</feature>
<keyword evidence="6 9" id="KW-0547">Nucleotide-binding</keyword>
<dbReference type="Proteomes" id="UP000248014">
    <property type="component" value="Unassembled WGS sequence"/>
</dbReference>
<dbReference type="NCBIfam" id="TIGR00611">
    <property type="entry name" value="recf"/>
    <property type="match status" value="1"/>
</dbReference>
<keyword evidence="9 10" id="KW-0227">DNA damage</keyword>
<name>A0A2V3UY31_9SPHN</name>
<dbReference type="GO" id="GO:0006302">
    <property type="term" value="P:double-strand break repair"/>
    <property type="evidence" value="ECO:0007669"/>
    <property type="project" value="TreeGrafter"/>
</dbReference>
<evidence type="ECO:0000256" key="6">
    <source>
        <dbReference type="ARBA" id="ARBA00022741"/>
    </source>
</evidence>
<keyword evidence="13" id="KW-1185">Reference proteome</keyword>
<dbReference type="Gene3D" id="1.20.1050.90">
    <property type="entry name" value="RecF/RecN/SMC, N-terminal domain"/>
    <property type="match status" value="1"/>
</dbReference>
<proteinExistence type="inferred from homology"/>